<comment type="caution">
    <text evidence="1">The sequence shown here is derived from an EMBL/GenBank/DDBJ whole genome shotgun (WGS) entry which is preliminary data.</text>
</comment>
<protein>
    <submittedName>
        <fullName evidence="1">Uncharacterized protein</fullName>
    </submittedName>
</protein>
<dbReference type="AlphaFoldDB" id="A0AB34GNX5"/>
<accession>A0AB34GNX5</accession>
<evidence type="ECO:0000313" key="2">
    <source>
        <dbReference type="Proteomes" id="UP001159641"/>
    </source>
</evidence>
<proteinExistence type="predicted"/>
<gene>
    <name evidence="1" type="ORF">J1605_011634</name>
</gene>
<reference evidence="1 2" key="1">
    <citation type="submission" date="2022-11" db="EMBL/GenBank/DDBJ databases">
        <title>Whole genome sequence of Eschrichtius robustus ER-17-0199.</title>
        <authorList>
            <person name="Bruniche-Olsen A."/>
            <person name="Black A.N."/>
            <person name="Fields C.J."/>
            <person name="Walden K."/>
            <person name="Dewoody J.A."/>
        </authorList>
    </citation>
    <scope>NUCLEOTIDE SEQUENCE [LARGE SCALE GENOMIC DNA]</scope>
    <source>
        <strain evidence="1">ER-17-0199</strain>
        <tissue evidence="1">Blubber</tissue>
    </source>
</reference>
<sequence length="131" mass="13530">MATQLPPGTAKPLGEGRSLTPAIAKGNAAGRHFLQRHAAKDAAIGYGEVTLPLRARRWPPCHGWEQACLFEAEVAEALIEVAASVAAAAAATTTSEVEAAAISEAAAEEDLDEGAAAEVLTKARTKDLQSK</sequence>
<keyword evidence="2" id="KW-1185">Reference proteome</keyword>
<name>A0AB34GNX5_ESCRO</name>
<dbReference type="EMBL" id="JAIQCJ010002160">
    <property type="protein sequence ID" value="KAJ8780370.1"/>
    <property type="molecule type" value="Genomic_DNA"/>
</dbReference>
<organism evidence="1 2">
    <name type="scientific">Eschrichtius robustus</name>
    <name type="common">California gray whale</name>
    <name type="synonym">Eschrichtius gibbosus</name>
    <dbReference type="NCBI Taxonomy" id="9764"/>
    <lineage>
        <taxon>Eukaryota</taxon>
        <taxon>Metazoa</taxon>
        <taxon>Chordata</taxon>
        <taxon>Craniata</taxon>
        <taxon>Vertebrata</taxon>
        <taxon>Euteleostomi</taxon>
        <taxon>Mammalia</taxon>
        <taxon>Eutheria</taxon>
        <taxon>Laurasiatheria</taxon>
        <taxon>Artiodactyla</taxon>
        <taxon>Whippomorpha</taxon>
        <taxon>Cetacea</taxon>
        <taxon>Mysticeti</taxon>
        <taxon>Eschrichtiidae</taxon>
        <taxon>Eschrichtius</taxon>
    </lineage>
</organism>
<evidence type="ECO:0000313" key="1">
    <source>
        <dbReference type="EMBL" id="KAJ8780370.1"/>
    </source>
</evidence>
<dbReference type="Proteomes" id="UP001159641">
    <property type="component" value="Unassembled WGS sequence"/>
</dbReference>